<accession>A0A1V0TKP8</accession>
<evidence type="ECO:0000256" key="1">
    <source>
        <dbReference type="SAM" id="MobiDB-lite"/>
    </source>
</evidence>
<dbReference type="InterPro" id="IPR046888">
    <property type="entry name" value="pYEATS"/>
</dbReference>
<dbReference type="Pfam" id="PF20305">
    <property type="entry name" value="pYEATS"/>
    <property type="match status" value="1"/>
</dbReference>
<dbReference type="Proteomes" id="UP000192726">
    <property type="component" value="Chromosome"/>
</dbReference>
<protein>
    <recommendedName>
        <fullName evidence="3">YEATS domain-containing protein</fullName>
    </recommendedName>
</protein>
<organism evidence="4 5">
    <name type="scientific">Streptomyces gilvosporeus</name>
    <dbReference type="NCBI Taxonomy" id="553510"/>
    <lineage>
        <taxon>Bacteria</taxon>
        <taxon>Bacillati</taxon>
        <taxon>Actinomycetota</taxon>
        <taxon>Actinomycetes</taxon>
        <taxon>Kitasatosporales</taxon>
        <taxon>Streptomycetaceae</taxon>
        <taxon>Streptomyces</taxon>
    </lineage>
</organism>
<name>A0A1V0TKP8_9ACTN</name>
<dbReference type="AlphaFoldDB" id="A0A1V0TKP8"/>
<feature type="transmembrane region" description="Helical" evidence="2">
    <location>
        <begin position="6"/>
        <end position="24"/>
    </location>
</feature>
<dbReference type="STRING" id="553510.B1H19_04375"/>
<dbReference type="KEGG" id="sgv:B1H19_04375"/>
<dbReference type="InterPro" id="IPR038704">
    <property type="entry name" value="YEAST_sf"/>
</dbReference>
<evidence type="ECO:0000256" key="2">
    <source>
        <dbReference type="SAM" id="Phobius"/>
    </source>
</evidence>
<sequence length="190" mass="20809">MKDWIPFFQSLIWPIVVLALAFKFRAGLGRLIEAINSRVEGGDSFEAGASGIKLGPSSPQTPVGVEPQPGAQPVPQVPPPLAEPAEAPPDAAPSVHLVHSAQRDSAVDRNGYLYFRLRIALEGDTDSDLDRVDKVVYHLHPTFRDPDRVVTNRSTGFELTTAAWGTFNLTADVYVKGSSEPTRLERYLNF</sequence>
<keyword evidence="2" id="KW-0472">Membrane</keyword>
<dbReference type="RefSeq" id="WP_083103177.1">
    <property type="nucleotide sequence ID" value="NZ_CP020569.1"/>
</dbReference>
<keyword evidence="5" id="KW-1185">Reference proteome</keyword>
<dbReference type="EMBL" id="CP020569">
    <property type="protein sequence ID" value="ARF53507.1"/>
    <property type="molecule type" value="Genomic_DNA"/>
</dbReference>
<feature type="region of interest" description="Disordered" evidence="1">
    <location>
        <begin position="49"/>
        <end position="93"/>
    </location>
</feature>
<feature type="domain" description="YEATS" evidence="3">
    <location>
        <begin position="57"/>
        <end position="190"/>
    </location>
</feature>
<keyword evidence="2" id="KW-1133">Transmembrane helix</keyword>
<gene>
    <name evidence="4" type="ORF">B1H19_04375</name>
</gene>
<dbReference type="PROSITE" id="PS51037">
    <property type="entry name" value="YEATS"/>
    <property type="match status" value="1"/>
</dbReference>
<dbReference type="InterPro" id="IPR055129">
    <property type="entry name" value="YEATS_dom"/>
</dbReference>
<evidence type="ECO:0000259" key="3">
    <source>
        <dbReference type="PROSITE" id="PS51037"/>
    </source>
</evidence>
<reference evidence="4 5" key="1">
    <citation type="submission" date="2017-04" db="EMBL/GenBank/DDBJ databases">
        <title>Complete Genome Sequence of Streptomyces gilvosporeus F607, a Capable Producer of Natamycin.</title>
        <authorList>
            <person name="Zong G."/>
            <person name="Zhong C."/>
            <person name="Fu J."/>
            <person name="Qin R."/>
            <person name="Cao G."/>
        </authorList>
    </citation>
    <scope>NUCLEOTIDE SEQUENCE [LARGE SCALE GENOMIC DNA]</scope>
    <source>
        <strain evidence="4 5">F607</strain>
    </source>
</reference>
<evidence type="ECO:0000313" key="4">
    <source>
        <dbReference type="EMBL" id="ARF53507.1"/>
    </source>
</evidence>
<evidence type="ECO:0000313" key="5">
    <source>
        <dbReference type="Proteomes" id="UP000192726"/>
    </source>
</evidence>
<feature type="compositionally biased region" description="Pro residues" evidence="1">
    <location>
        <begin position="70"/>
        <end position="91"/>
    </location>
</feature>
<dbReference type="Gene3D" id="2.60.40.1970">
    <property type="entry name" value="YEATS domain"/>
    <property type="match status" value="1"/>
</dbReference>
<keyword evidence="2" id="KW-0812">Transmembrane</keyword>
<dbReference type="OrthoDB" id="5523457at2"/>
<proteinExistence type="predicted"/>